<gene>
    <name evidence="1" type="ORF">FN846DRAFT_1635</name>
</gene>
<protein>
    <submittedName>
        <fullName evidence="1">Uncharacterized protein</fullName>
    </submittedName>
</protein>
<comment type="caution">
    <text evidence="1">The sequence shown here is derived from an EMBL/GenBank/DDBJ whole genome shotgun (WGS) entry which is preliminary data.</text>
</comment>
<dbReference type="InParanoid" id="A0A5J5FCP3"/>
<dbReference type="EMBL" id="VXIS01000001">
    <property type="protein sequence ID" value="KAA8914989.1"/>
    <property type="molecule type" value="Genomic_DNA"/>
</dbReference>
<sequence length="217" mass="22231">MPAAGQTAASGDLVIFLSRGGKRGASHIFMPAAGQTAASGDLAIFLSRAESGALSIYMPAAGQTAASGDLVIFLSRGGKRGASHIFMPAAGQTAASGDLAIFLSRAESGALSIYMPAAGQTAASGDLVIFLYRGGKRGAYQLYPPPGRQRPLVIWLSSFLVAESGAPINYIRPPAGQRAPKVAPNPSAPSIPAAWVEAVLLSDLSRRAPGRGERNLS</sequence>
<keyword evidence="2" id="KW-1185">Reference proteome</keyword>
<dbReference type="AlphaFoldDB" id="A0A5J5FCP3"/>
<evidence type="ECO:0000313" key="1">
    <source>
        <dbReference type="EMBL" id="KAA8914989.1"/>
    </source>
</evidence>
<reference evidence="1 2" key="1">
    <citation type="submission" date="2019-09" db="EMBL/GenBank/DDBJ databases">
        <title>Draft genome of the ectomycorrhizal ascomycete Sphaerosporella brunnea.</title>
        <authorList>
            <consortium name="DOE Joint Genome Institute"/>
            <person name="Benucci G.M."/>
            <person name="Marozzi G."/>
            <person name="Antonielli L."/>
            <person name="Sanchez S."/>
            <person name="Marco P."/>
            <person name="Wang X."/>
            <person name="Falini L.B."/>
            <person name="Barry K."/>
            <person name="Haridas S."/>
            <person name="Lipzen A."/>
            <person name="Labutti K."/>
            <person name="Grigoriev I.V."/>
            <person name="Murat C."/>
            <person name="Martin F."/>
            <person name="Albertini E."/>
            <person name="Donnini D."/>
            <person name="Bonito G."/>
        </authorList>
    </citation>
    <scope>NUCLEOTIDE SEQUENCE [LARGE SCALE GENOMIC DNA]</scope>
    <source>
        <strain evidence="1 2">Sb_GMNB300</strain>
    </source>
</reference>
<dbReference type="Proteomes" id="UP000326924">
    <property type="component" value="Unassembled WGS sequence"/>
</dbReference>
<organism evidence="1 2">
    <name type="scientific">Sphaerosporella brunnea</name>
    <dbReference type="NCBI Taxonomy" id="1250544"/>
    <lineage>
        <taxon>Eukaryota</taxon>
        <taxon>Fungi</taxon>
        <taxon>Dikarya</taxon>
        <taxon>Ascomycota</taxon>
        <taxon>Pezizomycotina</taxon>
        <taxon>Pezizomycetes</taxon>
        <taxon>Pezizales</taxon>
        <taxon>Pyronemataceae</taxon>
        <taxon>Sphaerosporella</taxon>
    </lineage>
</organism>
<proteinExistence type="predicted"/>
<evidence type="ECO:0000313" key="2">
    <source>
        <dbReference type="Proteomes" id="UP000326924"/>
    </source>
</evidence>
<name>A0A5J5FCP3_9PEZI</name>
<accession>A0A5J5FCP3</accession>